<sequence>MKENISQAVNTIRVGVLRGSPPGIASSSSVPTTCFTTSHVSGFRKTEVPLAFCLCHLEGT</sequence>
<dbReference type="Proteomes" id="UP000324222">
    <property type="component" value="Unassembled WGS sequence"/>
</dbReference>
<organism evidence="1 2">
    <name type="scientific">Portunus trituberculatus</name>
    <name type="common">Swimming crab</name>
    <name type="synonym">Neptunus trituberculatus</name>
    <dbReference type="NCBI Taxonomy" id="210409"/>
    <lineage>
        <taxon>Eukaryota</taxon>
        <taxon>Metazoa</taxon>
        <taxon>Ecdysozoa</taxon>
        <taxon>Arthropoda</taxon>
        <taxon>Crustacea</taxon>
        <taxon>Multicrustacea</taxon>
        <taxon>Malacostraca</taxon>
        <taxon>Eumalacostraca</taxon>
        <taxon>Eucarida</taxon>
        <taxon>Decapoda</taxon>
        <taxon>Pleocyemata</taxon>
        <taxon>Brachyura</taxon>
        <taxon>Eubrachyura</taxon>
        <taxon>Portunoidea</taxon>
        <taxon>Portunidae</taxon>
        <taxon>Portuninae</taxon>
        <taxon>Portunus</taxon>
    </lineage>
</organism>
<protein>
    <submittedName>
        <fullName evidence="1">Uncharacterized protein</fullName>
    </submittedName>
</protein>
<comment type="caution">
    <text evidence="1">The sequence shown here is derived from an EMBL/GenBank/DDBJ whole genome shotgun (WGS) entry which is preliminary data.</text>
</comment>
<evidence type="ECO:0000313" key="2">
    <source>
        <dbReference type="Proteomes" id="UP000324222"/>
    </source>
</evidence>
<gene>
    <name evidence="1" type="ORF">E2C01_063285</name>
</gene>
<dbReference type="EMBL" id="VSRR010028842">
    <property type="protein sequence ID" value="MPC69069.1"/>
    <property type="molecule type" value="Genomic_DNA"/>
</dbReference>
<proteinExistence type="predicted"/>
<name>A0A5B7HH58_PORTR</name>
<evidence type="ECO:0000313" key="1">
    <source>
        <dbReference type="EMBL" id="MPC69069.1"/>
    </source>
</evidence>
<dbReference type="AlphaFoldDB" id="A0A5B7HH58"/>
<accession>A0A5B7HH58</accession>
<reference evidence="1 2" key="1">
    <citation type="submission" date="2019-05" db="EMBL/GenBank/DDBJ databases">
        <title>Another draft genome of Portunus trituberculatus and its Hox gene families provides insights of decapod evolution.</title>
        <authorList>
            <person name="Jeong J.-H."/>
            <person name="Song I."/>
            <person name="Kim S."/>
            <person name="Choi T."/>
            <person name="Kim D."/>
            <person name="Ryu S."/>
            <person name="Kim W."/>
        </authorList>
    </citation>
    <scope>NUCLEOTIDE SEQUENCE [LARGE SCALE GENOMIC DNA]</scope>
    <source>
        <tissue evidence="1">Muscle</tissue>
    </source>
</reference>
<keyword evidence="2" id="KW-1185">Reference proteome</keyword>